<dbReference type="Pfam" id="PF07729">
    <property type="entry name" value="FCD"/>
    <property type="match status" value="1"/>
</dbReference>
<dbReference type="CDD" id="cd07377">
    <property type="entry name" value="WHTH_GntR"/>
    <property type="match status" value="1"/>
</dbReference>
<dbReference type="InterPro" id="IPR000524">
    <property type="entry name" value="Tscrpt_reg_HTH_GntR"/>
</dbReference>
<dbReference type="Pfam" id="PF00392">
    <property type="entry name" value="GntR"/>
    <property type="match status" value="1"/>
</dbReference>
<dbReference type="InterPro" id="IPR008920">
    <property type="entry name" value="TF_FadR/GntR_C"/>
</dbReference>
<dbReference type="InterPro" id="IPR036388">
    <property type="entry name" value="WH-like_DNA-bd_sf"/>
</dbReference>
<evidence type="ECO:0000313" key="6">
    <source>
        <dbReference type="Proteomes" id="UP000319094"/>
    </source>
</evidence>
<dbReference type="AlphaFoldDB" id="A0A542Y7K8"/>
<dbReference type="Gene3D" id="1.10.10.10">
    <property type="entry name" value="Winged helix-like DNA-binding domain superfamily/Winged helix DNA-binding domain"/>
    <property type="match status" value="1"/>
</dbReference>
<proteinExistence type="predicted"/>
<name>A0A542Y7K8_9MICO</name>
<dbReference type="GO" id="GO:0003677">
    <property type="term" value="F:DNA binding"/>
    <property type="evidence" value="ECO:0007669"/>
    <property type="project" value="UniProtKB-KW"/>
</dbReference>
<dbReference type="PANTHER" id="PTHR43537:SF45">
    <property type="entry name" value="GNTR FAMILY REGULATORY PROTEIN"/>
    <property type="match status" value="1"/>
</dbReference>
<feature type="domain" description="HTH gntR-type" evidence="4">
    <location>
        <begin position="10"/>
        <end position="77"/>
    </location>
</feature>
<evidence type="ECO:0000256" key="1">
    <source>
        <dbReference type="ARBA" id="ARBA00023015"/>
    </source>
</evidence>
<keyword evidence="3" id="KW-0804">Transcription</keyword>
<sequence length="230" mass="25781">MIEMLRFPPQTLRDQALVQLRSLLVSGVLKPGEVYSATAIAAELGVSHGPVREAMLALVNDGMMEVVRNRGYRVVTISRKDREDIAEIRTLLEVPSMMKLAGSPRVIERADEFAAIVDKFFAAAKAEDIVAFFDADREFHLGLLALLDNPRLTEFVGTLRDQTRQYGIYELAVRGELVDSAQDHRNLLDALLAGDVEAVERLMLGHLQYLRWSRWTFPDLEASVEPDTGE</sequence>
<dbReference type="PROSITE" id="PS50949">
    <property type="entry name" value="HTH_GNTR"/>
    <property type="match status" value="1"/>
</dbReference>
<gene>
    <name evidence="5" type="ORF">FB468_2012</name>
</gene>
<evidence type="ECO:0000256" key="2">
    <source>
        <dbReference type="ARBA" id="ARBA00023125"/>
    </source>
</evidence>
<keyword evidence="1" id="KW-0805">Transcription regulation</keyword>
<organism evidence="5 6">
    <name type="scientific">Leucobacter komagatae</name>
    <dbReference type="NCBI Taxonomy" id="55969"/>
    <lineage>
        <taxon>Bacteria</taxon>
        <taxon>Bacillati</taxon>
        <taxon>Actinomycetota</taxon>
        <taxon>Actinomycetes</taxon>
        <taxon>Micrococcales</taxon>
        <taxon>Microbacteriaceae</taxon>
        <taxon>Leucobacter</taxon>
    </lineage>
</organism>
<dbReference type="SUPFAM" id="SSF48008">
    <property type="entry name" value="GntR ligand-binding domain-like"/>
    <property type="match status" value="1"/>
</dbReference>
<evidence type="ECO:0000259" key="4">
    <source>
        <dbReference type="PROSITE" id="PS50949"/>
    </source>
</evidence>
<dbReference type="Proteomes" id="UP000319094">
    <property type="component" value="Unassembled WGS sequence"/>
</dbReference>
<dbReference type="PANTHER" id="PTHR43537">
    <property type="entry name" value="TRANSCRIPTIONAL REGULATOR, GNTR FAMILY"/>
    <property type="match status" value="1"/>
</dbReference>
<comment type="caution">
    <text evidence="5">The sequence shown here is derived from an EMBL/GenBank/DDBJ whole genome shotgun (WGS) entry which is preliminary data.</text>
</comment>
<dbReference type="EMBL" id="VFON01000001">
    <property type="protein sequence ID" value="TQL43974.1"/>
    <property type="molecule type" value="Genomic_DNA"/>
</dbReference>
<evidence type="ECO:0000313" key="5">
    <source>
        <dbReference type="EMBL" id="TQL43974.1"/>
    </source>
</evidence>
<dbReference type="InterPro" id="IPR036390">
    <property type="entry name" value="WH_DNA-bd_sf"/>
</dbReference>
<dbReference type="SMART" id="SM00345">
    <property type="entry name" value="HTH_GNTR"/>
    <property type="match status" value="1"/>
</dbReference>
<protein>
    <submittedName>
        <fullName evidence="5">DNA-binding GntR family transcriptional regulator</fullName>
    </submittedName>
</protein>
<dbReference type="Gene3D" id="1.20.120.530">
    <property type="entry name" value="GntR ligand-binding domain-like"/>
    <property type="match status" value="1"/>
</dbReference>
<keyword evidence="6" id="KW-1185">Reference proteome</keyword>
<dbReference type="GO" id="GO:0003700">
    <property type="term" value="F:DNA-binding transcription factor activity"/>
    <property type="evidence" value="ECO:0007669"/>
    <property type="project" value="InterPro"/>
</dbReference>
<dbReference type="SMART" id="SM00895">
    <property type="entry name" value="FCD"/>
    <property type="match status" value="1"/>
</dbReference>
<reference evidence="5 6" key="1">
    <citation type="submission" date="2019-06" db="EMBL/GenBank/DDBJ databases">
        <title>Sequencing the genomes of 1000 actinobacteria strains.</title>
        <authorList>
            <person name="Klenk H.-P."/>
        </authorList>
    </citation>
    <scope>NUCLEOTIDE SEQUENCE [LARGE SCALE GENOMIC DNA]</scope>
    <source>
        <strain evidence="5 6">DSM 8803</strain>
    </source>
</reference>
<accession>A0A542Y7K8</accession>
<dbReference type="InterPro" id="IPR011711">
    <property type="entry name" value="GntR_C"/>
</dbReference>
<evidence type="ECO:0000256" key="3">
    <source>
        <dbReference type="ARBA" id="ARBA00023163"/>
    </source>
</evidence>
<dbReference type="SUPFAM" id="SSF46785">
    <property type="entry name" value="Winged helix' DNA-binding domain"/>
    <property type="match status" value="1"/>
</dbReference>
<keyword evidence="2 5" id="KW-0238">DNA-binding</keyword>